<dbReference type="PROSITE" id="PS51375">
    <property type="entry name" value="PPR"/>
    <property type="match status" value="1"/>
</dbReference>
<dbReference type="GO" id="GO:0003723">
    <property type="term" value="F:RNA binding"/>
    <property type="evidence" value="ECO:0007669"/>
    <property type="project" value="InterPro"/>
</dbReference>
<dbReference type="PANTHER" id="PTHR47926:SF456">
    <property type="entry name" value="PENTATRICOPEPTIDE REPEAT-CONTAINING PROTEIN ELI1, CHLOROPLASTIC"/>
    <property type="match status" value="1"/>
</dbReference>
<gene>
    <name evidence="4" type="primary">LOC116213686</name>
</gene>
<reference evidence="3" key="1">
    <citation type="journal article" date="2020" name="Plant Biotechnol. J.">
        <title>The pomegranate (Punica granatum L.) draft genome dissects genetic divergence between soft- and hard-seeded cultivars.</title>
        <authorList>
            <person name="Luo X."/>
            <person name="Li H."/>
            <person name="Wu Z."/>
            <person name="Yao W."/>
            <person name="Zhao P."/>
            <person name="Cao D."/>
            <person name="Yu H."/>
            <person name="Li K."/>
            <person name="Poudel K."/>
            <person name="Zhao D."/>
            <person name="Zhang F."/>
            <person name="Xia X."/>
            <person name="Chen L."/>
            <person name="Wang Q."/>
            <person name="Jing D."/>
            <person name="Cao S."/>
        </authorList>
    </citation>
    <scope>NUCLEOTIDE SEQUENCE [LARGE SCALE GENOMIC DNA]</scope>
    <source>
        <strain evidence="3">cv. Tunisia</strain>
    </source>
</reference>
<dbReference type="GO" id="GO:0009451">
    <property type="term" value="P:RNA modification"/>
    <property type="evidence" value="ECO:0007669"/>
    <property type="project" value="InterPro"/>
</dbReference>
<dbReference type="Pfam" id="PF13041">
    <property type="entry name" value="PPR_2"/>
    <property type="match status" value="1"/>
</dbReference>
<organism evidence="3 4">
    <name type="scientific">Punica granatum</name>
    <name type="common">Pomegranate</name>
    <dbReference type="NCBI Taxonomy" id="22663"/>
    <lineage>
        <taxon>Eukaryota</taxon>
        <taxon>Viridiplantae</taxon>
        <taxon>Streptophyta</taxon>
        <taxon>Embryophyta</taxon>
        <taxon>Tracheophyta</taxon>
        <taxon>Spermatophyta</taxon>
        <taxon>Magnoliopsida</taxon>
        <taxon>eudicotyledons</taxon>
        <taxon>Gunneridae</taxon>
        <taxon>Pentapetalae</taxon>
        <taxon>rosids</taxon>
        <taxon>malvids</taxon>
        <taxon>Myrtales</taxon>
        <taxon>Lythraceae</taxon>
        <taxon>Punica</taxon>
    </lineage>
</organism>
<dbReference type="PANTHER" id="PTHR47926">
    <property type="entry name" value="PENTATRICOPEPTIDE REPEAT-CONTAINING PROTEIN"/>
    <property type="match status" value="1"/>
</dbReference>
<dbReference type="NCBIfam" id="TIGR00756">
    <property type="entry name" value="PPR"/>
    <property type="match status" value="2"/>
</dbReference>
<proteinExistence type="predicted"/>
<evidence type="ECO:0000313" key="3">
    <source>
        <dbReference type="Proteomes" id="UP000515151"/>
    </source>
</evidence>
<name>A0A6P8EGN6_PUNGR</name>
<evidence type="ECO:0000256" key="1">
    <source>
        <dbReference type="ARBA" id="ARBA00022737"/>
    </source>
</evidence>
<keyword evidence="1" id="KW-0677">Repeat</keyword>
<dbReference type="OrthoDB" id="185373at2759"/>
<dbReference type="RefSeq" id="XP_031404576.1">
    <property type="nucleotide sequence ID" value="XM_031548716.1"/>
</dbReference>
<dbReference type="Gene3D" id="1.25.40.10">
    <property type="entry name" value="Tetratricopeptide repeat domain"/>
    <property type="match status" value="3"/>
</dbReference>
<sequence>MRKLLDIDREILSFLKISKNIAQIHQAHAEVVKKGVKQDPVVAFELIWACSSTDSIDYAGKVFAKLEAPNVFHFTALIDGHILLGLVAEAIHLYYEMVGELVHPDSYVTASVLKACGLGLALREGREVHGQVVKLGLSRNRVVGINLMEVYGKCGVFQDAWKVFDDMPEQDAMLRTAMMSCYFDHGRVAEACALFSGVGKKDMLCWTAMIDGLVRNGEMCRALEVFCEMQRENMNPNEVTIVCVLSACSLQGAMEIGRWVHSYLGKFGIDLNRFEGGALINMYSR</sequence>
<dbReference type="InterPro" id="IPR046960">
    <property type="entry name" value="PPR_At4g14850-like_plant"/>
</dbReference>
<protein>
    <submittedName>
        <fullName evidence="4">Pentatricopeptide repeat-containing protein At5g59200, chloroplastic</fullName>
    </submittedName>
</protein>
<keyword evidence="3" id="KW-1185">Reference proteome</keyword>
<dbReference type="Proteomes" id="UP000515151">
    <property type="component" value="Chromosome 7"/>
</dbReference>
<reference evidence="4" key="2">
    <citation type="submission" date="2025-08" db="UniProtKB">
        <authorList>
            <consortium name="RefSeq"/>
        </authorList>
    </citation>
    <scope>IDENTIFICATION</scope>
    <source>
        <tissue evidence="4">Leaf</tissue>
    </source>
</reference>
<accession>A0A6P8EGN6</accession>
<dbReference type="InterPro" id="IPR011990">
    <property type="entry name" value="TPR-like_helical_dom_sf"/>
</dbReference>
<dbReference type="AlphaFoldDB" id="A0A6P8EGN6"/>
<evidence type="ECO:0000256" key="2">
    <source>
        <dbReference type="PROSITE-ProRule" id="PRU00708"/>
    </source>
</evidence>
<evidence type="ECO:0000313" key="4">
    <source>
        <dbReference type="RefSeq" id="XP_031404576.1"/>
    </source>
</evidence>
<dbReference type="InterPro" id="IPR002885">
    <property type="entry name" value="PPR_rpt"/>
</dbReference>
<dbReference type="GeneID" id="116213686"/>
<feature type="repeat" description="PPR" evidence="2">
    <location>
        <begin position="202"/>
        <end position="236"/>
    </location>
</feature>
<dbReference type="Pfam" id="PF01535">
    <property type="entry name" value="PPR"/>
    <property type="match status" value="3"/>
</dbReference>